<dbReference type="KEGG" id="edi:EDI_173670"/>
<accession>B0ESF1</accession>
<dbReference type="GeneID" id="5886199"/>
<evidence type="ECO:0000313" key="2">
    <source>
        <dbReference type="Proteomes" id="UP000008076"/>
    </source>
</evidence>
<dbReference type="EMBL" id="DS550641">
    <property type="protein sequence ID" value="EDR22544.1"/>
    <property type="molecule type" value="Genomic_DNA"/>
</dbReference>
<proteinExistence type="predicted"/>
<name>B0ESF1_ENTDS</name>
<organism evidence="2">
    <name type="scientific">Entamoeba dispar (strain ATCC PRA-260 / SAW760)</name>
    <dbReference type="NCBI Taxonomy" id="370354"/>
    <lineage>
        <taxon>Eukaryota</taxon>
        <taxon>Amoebozoa</taxon>
        <taxon>Evosea</taxon>
        <taxon>Archamoebae</taxon>
        <taxon>Mastigamoebida</taxon>
        <taxon>Entamoebidae</taxon>
        <taxon>Entamoeba</taxon>
    </lineage>
</organism>
<keyword evidence="2" id="KW-1185">Reference proteome</keyword>
<dbReference type="AlphaFoldDB" id="B0ESF1"/>
<dbReference type="OMA" id="QNHENIS"/>
<evidence type="ECO:0000313" key="1">
    <source>
        <dbReference type="EMBL" id="EDR22544.1"/>
    </source>
</evidence>
<protein>
    <submittedName>
        <fullName evidence="1">Uncharacterized protein</fullName>
    </submittedName>
</protein>
<dbReference type="VEuPathDB" id="AmoebaDB:EDI_173670"/>
<sequence length="188" mass="22110">MTFLSTFEEDIQNHENISFNGNIVIPPHDTHLTNLKYPCFNESHKYYLRTNPSKRKIKYIEVSLKSHGYELLKISIKVIKDIKILRKCLIGNSHLVKDVDRTEYLNIISDLSDVIEIFSNINVYITANDNHILSKSLNYCLKIFLKSEDMWMKYPLMEFLSTYVIIMIDESNDTVLENMRIISKLLNK</sequence>
<dbReference type="OrthoDB" id="32698at2759"/>
<dbReference type="Proteomes" id="UP000008076">
    <property type="component" value="Unassembled WGS sequence"/>
</dbReference>
<dbReference type="RefSeq" id="XP_001741008.1">
    <property type="nucleotide sequence ID" value="XM_001740956.1"/>
</dbReference>
<reference evidence="2" key="1">
    <citation type="submission" date="2007-12" db="EMBL/GenBank/DDBJ databases">
        <title>Annotation of Entamoeba dispar SAW760.</title>
        <authorList>
            <person name="Lorenzi H."/>
            <person name="Inman J."/>
            <person name="Schobel S."/>
            <person name="Amedeo P."/>
            <person name="Caler E."/>
        </authorList>
    </citation>
    <scope>NUCLEOTIDE SEQUENCE [LARGE SCALE GENOMIC DNA]</scope>
    <source>
        <strain evidence="2">ATCC PRA-260 / SAW760</strain>
    </source>
</reference>
<dbReference type="eggNOG" id="ENOG502RIB3">
    <property type="taxonomic scope" value="Eukaryota"/>
</dbReference>
<gene>
    <name evidence="1" type="ORF">EDI_173670</name>
</gene>